<dbReference type="SUPFAM" id="SSF56935">
    <property type="entry name" value="Porins"/>
    <property type="match status" value="1"/>
</dbReference>
<evidence type="ECO:0000313" key="15">
    <source>
        <dbReference type="EMBL" id="GEC17152.1"/>
    </source>
</evidence>
<feature type="domain" description="Secretin/TonB short N-terminal" evidence="14">
    <location>
        <begin position="72"/>
        <end position="123"/>
    </location>
</feature>
<evidence type="ECO:0000313" key="16">
    <source>
        <dbReference type="Proteomes" id="UP000318825"/>
    </source>
</evidence>
<sequence length="832" mass="88210">MMDMRKEGRRLVTNAFAVLLMSAPLGWVTIVALDAAQAQTAQNGHASQKRSFAIRPQPLPGALTVFGQQTGLQVSVDAAAVRSLTSSGATGTMTPAAALTSLLAGTGLSHRLTGTSTVVIEAPGAKTTGTLPAGAIALDTIDVQGASNPNSTMTPTPSYAGGQVASGGRVGFLGNRSVFDTPFTQNNYTEKLIRDQQARGILDVLDNNPAVRAVSSPFTFQQNIFIRGFLLNARALAFDGLYGIVPSFRPAIEGAERIDVLNGPAALLYGFPPDGNVAGVVNLIPKRAPDAPLTRLTGQYLSNGTFNGQVDLARRFGPKNEWGVRFNGAHREGATPIDRNNERLDTLTVGLDYRGERLRLGVDFGAQQFSSRSGLQSFRVLPGFAIPQTQPLTSNVQQPWERFQTTPVFAVGRAEYDLTNDVTVFGAIGGSKLDQDRIASNPTITNPNGSLSMGPNRQLSFQDQWTGEAGVRTRFATGFIDHSAAVVGTHYASDNRTGFAQTPAFASNLYNPVFVPQPLFPSDTNLAQTLSTAKLDGIAITDTMSALDGRVQVIAGGRFQRAQNSTIASGVADFYDKSAATPMAAAIVKPVENLSLYASYAEGFGFGPQAPLGASNPGQIFPPIITKQIETGAKLDLGTLGATVAFYEIAQPSGFLDPITNIFGLNGEQRNRGVDLNVFGEPTPGFRLLGGVTLLDGRLTKTAGGTFDGRVAPGVPDIQLNLGGEIDMPWLAPGITLNGRVIYTSAQFYDQANTQSIPDWTRLDLGARYSFIANGTPLVARFNVLNVTGANYWASTGQGALHLGTPRTFMFSISADLTPAPAPLTRSTTWTK</sequence>
<evidence type="ECO:0000256" key="9">
    <source>
        <dbReference type="ARBA" id="ARBA00023136"/>
    </source>
</evidence>
<dbReference type="GO" id="GO:0038023">
    <property type="term" value="F:signaling receptor activity"/>
    <property type="evidence" value="ECO:0007669"/>
    <property type="project" value="InterPro"/>
</dbReference>
<keyword evidence="10" id="KW-0675">Receptor</keyword>
<dbReference type="Gene3D" id="2.40.170.20">
    <property type="entry name" value="TonB-dependent receptor, beta-barrel domain"/>
    <property type="match status" value="1"/>
</dbReference>
<dbReference type="EMBL" id="BJNF01000090">
    <property type="protein sequence ID" value="GEC17152.1"/>
    <property type="molecule type" value="Genomic_DNA"/>
</dbReference>
<keyword evidence="3 12" id="KW-0813">Transport</keyword>
<evidence type="ECO:0000256" key="10">
    <source>
        <dbReference type="ARBA" id="ARBA00023170"/>
    </source>
</evidence>
<evidence type="ECO:0000256" key="11">
    <source>
        <dbReference type="ARBA" id="ARBA00023237"/>
    </source>
</evidence>
<evidence type="ECO:0000256" key="6">
    <source>
        <dbReference type="ARBA" id="ARBA00022692"/>
    </source>
</evidence>
<keyword evidence="5" id="KW-0410">Iron transport</keyword>
<comment type="subcellular location">
    <subcellularLocation>
        <location evidence="1 12">Cell outer membrane</location>
        <topology evidence="1 12">Multi-pass membrane protein</topology>
    </subcellularLocation>
</comment>
<keyword evidence="7" id="KW-0408">Iron</keyword>
<evidence type="ECO:0000256" key="13">
    <source>
        <dbReference type="RuleBase" id="RU003357"/>
    </source>
</evidence>
<evidence type="ECO:0000259" key="14">
    <source>
        <dbReference type="SMART" id="SM00965"/>
    </source>
</evidence>
<evidence type="ECO:0000256" key="5">
    <source>
        <dbReference type="ARBA" id="ARBA00022496"/>
    </source>
</evidence>
<evidence type="ECO:0000256" key="8">
    <source>
        <dbReference type="ARBA" id="ARBA00023077"/>
    </source>
</evidence>
<keyword evidence="9 12" id="KW-0472">Membrane</keyword>
<keyword evidence="6 12" id="KW-0812">Transmembrane</keyword>
<accession>A0A4Y3WDP4</accession>
<evidence type="ECO:0000256" key="7">
    <source>
        <dbReference type="ARBA" id="ARBA00023004"/>
    </source>
</evidence>
<keyword evidence="5" id="KW-0406">Ion transport</keyword>
<dbReference type="GO" id="GO:0015891">
    <property type="term" value="P:siderophore transport"/>
    <property type="evidence" value="ECO:0007669"/>
    <property type="project" value="InterPro"/>
</dbReference>
<dbReference type="GO" id="GO:0015344">
    <property type="term" value="F:siderophore uptake transmembrane transporter activity"/>
    <property type="evidence" value="ECO:0007669"/>
    <property type="project" value="TreeGrafter"/>
</dbReference>
<dbReference type="PROSITE" id="PS52016">
    <property type="entry name" value="TONB_DEPENDENT_REC_3"/>
    <property type="match status" value="1"/>
</dbReference>
<dbReference type="InterPro" id="IPR000531">
    <property type="entry name" value="Beta-barrel_TonB"/>
</dbReference>
<name>A0A4Y3WDP4_NITWI</name>
<dbReference type="InterPro" id="IPR036942">
    <property type="entry name" value="Beta-barrel_TonB_sf"/>
</dbReference>
<evidence type="ECO:0000256" key="2">
    <source>
        <dbReference type="ARBA" id="ARBA00009810"/>
    </source>
</evidence>
<evidence type="ECO:0000256" key="12">
    <source>
        <dbReference type="PROSITE-ProRule" id="PRU01360"/>
    </source>
</evidence>
<dbReference type="GO" id="GO:0009279">
    <property type="term" value="C:cell outer membrane"/>
    <property type="evidence" value="ECO:0007669"/>
    <property type="project" value="UniProtKB-SubCell"/>
</dbReference>
<dbReference type="Gene3D" id="3.55.50.30">
    <property type="match status" value="1"/>
</dbReference>
<dbReference type="AlphaFoldDB" id="A0A4Y3WDP4"/>
<evidence type="ECO:0000256" key="3">
    <source>
        <dbReference type="ARBA" id="ARBA00022448"/>
    </source>
</evidence>
<evidence type="ECO:0000256" key="4">
    <source>
        <dbReference type="ARBA" id="ARBA00022452"/>
    </source>
</evidence>
<comment type="similarity">
    <text evidence="2 12 13">Belongs to the TonB-dependent receptor family.</text>
</comment>
<comment type="caution">
    <text evidence="15">The sequence shown here is derived from an EMBL/GenBank/DDBJ whole genome shotgun (WGS) entry which is preliminary data.</text>
</comment>
<dbReference type="InterPro" id="IPR037066">
    <property type="entry name" value="Plug_dom_sf"/>
</dbReference>
<dbReference type="Pfam" id="PF00593">
    <property type="entry name" value="TonB_dep_Rec_b-barrel"/>
    <property type="match status" value="1"/>
</dbReference>
<dbReference type="InterPro" id="IPR012910">
    <property type="entry name" value="Plug_dom"/>
</dbReference>
<keyword evidence="8 13" id="KW-0798">TonB box</keyword>
<dbReference type="CDD" id="cd01347">
    <property type="entry name" value="ligand_gated_channel"/>
    <property type="match status" value="1"/>
</dbReference>
<dbReference type="PANTHER" id="PTHR32552:SF82">
    <property type="entry name" value="FCUA PROTEIN"/>
    <property type="match status" value="1"/>
</dbReference>
<dbReference type="SMART" id="SM00965">
    <property type="entry name" value="STN"/>
    <property type="match status" value="1"/>
</dbReference>
<dbReference type="InterPro" id="IPR039426">
    <property type="entry name" value="TonB-dep_rcpt-like"/>
</dbReference>
<dbReference type="InterPro" id="IPR011662">
    <property type="entry name" value="Secretin/TonB_short_N"/>
</dbReference>
<dbReference type="PANTHER" id="PTHR32552">
    <property type="entry name" value="FERRICHROME IRON RECEPTOR-RELATED"/>
    <property type="match status" value="1"/>
</dbReference>
<proteinExistence type="inferred from homology"/>
<keyword evidence="11 12" id="KW-0998">Cell outer membrane</keyword>
<protein>
    <submittedName>
        <fullName evidence="15">TonB dependent/Ligand-Gated channel TonB</fullName>
    </submittedName>
</protein>
<reference evidence="15 16" key="1">
    <citation type="submission" date="2019-06" db="EMBL/GenBank/DDBJ databases">
        <title>Whole genome shotgun sequence of Nitrobacter winogradskyi NBRC 14297.</title>
        <authorList>
            <person name="Hosoyama A."/>
            <person name="Uohara A."/>
            <person name="Ohji S."/>
            <person name="Ichikawa N."/>
        </authorList>
    </citation>
    <scope>NUCLEOTIDE SEQUENCE [LARGE SCALE GENOMIC DNA]</scope>
    <source>
        <strain evidence="15 16">NBRC 14297</strain>
    </source>
</reference>
<dbReference type="InterPro" id="IPR010105">
    <property type="entry name" value="TonB_sidphr_rcpt"/>
</dbReference>
<dbReference type="Gene3D" id="2.170.130.10">
    <property type="entry name" value="TonB-dependent receptor, plug domain"/>
    <property type="match status" value="1"/>
</dbReference>
<dbReference type="Proteomes" id="UP000318825">
    <property type="component" value="Unassembled WGS sequence"/>
</dbReference>
<evidence type="ECO:0000256" key="1">
    <source>
        <dbReference type="ARBA" id="ARBA00004571"/>
    </source>
</evidence>
<dbReference type="NCBIfam" id="TIGR01783">
    <property type="entry name" value="TonB-siderophor"/>
    <property type="match status" value="1"/>
</dbReference>
<dbReference type="Pfam" id="PF07715">
    <property type="entry name" value="Plug"/>
    <property type="match status" value="1"/>
</dbReference>
<organism evidence="15 16">
    <name type="scientific">Nitrobacter winogradskyi</name>
    <name type="common">Nitrobacter agilis</name>
    <dbReference type="NCBI Taxonomy" id="913"/>
    <lineage>
        <taxon>Bacteria</taxon>
        <taxon>Pseudomonadati</taxon>
        <taxon>Pseudomonadota</taxon>
        <taxon>Alphaproteobacteria</taxon>
        <taxon>Hyphomicrobiales</taxon>
        <taxon>Nitrobacteraceae</taxon>
        <taxon>Nitrobacter</taxon>
    </lineage>
</organism>
<keyword evidence="4 12" id="KW-1134">Transmembrane beta strand</keyword>
<gene>
    <name evidence="15" type="ORF">NWI01_30440</name>
</gene>